<comment type="caution">
    <text evidence="1">The sequence shown here is derived from an EMBL/GenBank/DDBJ whole genome shotgun (WGS) entry which is preliminary data.</text>
</comment>
<reference evidence="1" key="2">
    <citation type="submission" date="2021-04" db="EMBL/GenBank/DDBJ databases">
        <authorList>
            <person name="Zhang T."/>
            <person name="Zhang Y."/>
            <person name="Lu D."/>
            <person name="Zuo D."/>
            <person name="Du Z."/>
        </authorList>
    </citation>
    <scope>NUCLEOTIDE SEQUENCE</scope>
    <source>
        <strain evidence="1">JR1</strain>
    </source>
</reference>
<reference evidence="1" key="1">
    <citation type="journal article" date="2018" name="Int. J. Syst. Evol. Microbiol.">
        <title>Carboxylicivirga sediminis sp. nov., isolated from coastal sediment.</title>
        <authorList>
            <person name="Wang F.Q."/>
            <person name="Ren L.H."/>
            <person name="Zou R.J."/>
            <person name="Sun Y.Z."/>
            <person name="Liu X.J."/>
            <person name="Jiang F."/>
            <person name="Liu L.J."/>
        </authorList>
    </citation>
    <scope>NUCLEOTIDE SEQUENCE</scope>
    <source>
        <strain evidence="1">JR1</strain>
    </source>
</reference>
<protein>
    <submittedName>
        <fullName evidence="1">Uncharacterized protein</fullName>
    </submittedName>
</protein>
<accession>A0A941IY48</accession>
<name>A0A941IY48_9BACT</name>
<sequence>MKHATLEELAIYLPYALKVRFRERNDRYCRKYIVGTIGAIYSDSSIVCHDTVNSTPDNFKPILRPLSDLAKDNEFLQFCKEQITCADLKVYRDEPEDVPTCLTGIESLSGHPNILLAIDDEIASECPLLFYQWLAKHHYDLHGLIDRGAAIDINTLNQQHETDSNSNS</sequence>
<organism evidence="1 2">
    <name type="scientific">Carboxylicivirga sediminis</name>
    <dbReference type="NCBI Taxonomy" id="2006564"/>
    <lineage>
        <taxon>Bacteria</taxon>
        <taxon>Pseudomonadati</taxon>
        <taxon>Bacteroidota</taxon>
        <taxon>Bacteroidia</taxon>
        <taxon>Marinilabiliales</taxon>
        <taxon>Marinilabiliaceae</taxon>
        <taxon>Carboxylicivirga</taxon>
    </lineage>
</organism>
<dbReference type="RefSeq" id="WP_212189343.1">
    <property type="nucleotide sequence ID" value="NZ_JAGTAR010000009.1"/>
</dbReference>
<evidence type="ECO:0000313" key="2">
    <source>
        <dbReference type="Proteomes" id="UP000679220"/>
    </source>
</evidence>
<keyword evidence="2" id="KW-1185">Reference proteome</keyword>
<proteinExistence type="predicted"/>
<dbReference type="Proteomes" id="UP000679220">
    <property type="component" value="Unassembled WGS sequence"/>
</dbReference>
<evidence type="ECO:0000313" key="1">
    <source>
        <dbReference type="EMBL" id="MBR8535437.1"/>
    </source>
</evidence>
<gene>
    <name evidence="1" type="ORF">KDU71_07680</name>
</gene>
<dbReference type="AlphaFoldDB" id="A0A941IY48"/>
<dbReference type="EMBL" id="JAGTAR010000009">
    <property type="protein sequence ID" value="MBR8535437.1"/>
    <property type="molecule type" value="Genomic_DNA"/>
</dbReference>